<dbReference type="AlphaFoldDB" id="A0A0M8P6F4"/>
<dbReference type="InterPro" id="IPR036291">
    <property type="entry name" value="NAD(P)-bd_dom_sf"/>
</dbReference>
<accession>A0A0M8P6F4</accession>
<dbReference type="STRING" id="229535.A0A0M8P6F4"/>
<evidence type="ECO:0000256" key="2">
    <source>
        <dbReference type="ARBA" id="ARBA00023002"/>
    </source>
</evidence>
<dbReference type="OrthoDB" id="1274115at2759"/>
<keyword evidence="5" id="KW-1185">Reference proteome</keyword>
<organism evidence="4 5">
    <name type="scientific">Penicillium nordicum</name>
    <dbReference type="NCBI Taxonomy" id="229535"/>
    <lineage>
        <taxon>Eukaryota</taxon>
        <taxon>Fungi</taxon>
        <taxon>Dikarya</taxon>
        <taxon>Ascomycota</taxon>
        <taxon>Pezizomycotina</taxon>
        <taxon>Eurotiomycetes</taxon>
        <taxon>Eurotiomycetidae</taxon>
        <taxon>Eurotiales</taxon>
        <taxon>Aspergillaceae</taxon>
        <taxon>Penicillium</taxon>
    </lineage>
</organism>
<feature type="signal peptide" evidence="3">
    <location>
        <begin position="1"/>
        <end position="29"/>
    </location>
</feature>
<keyword evidence="3" id="KW-0732">Signal</keyword>
<keyword evidence="2" id="KW-0560">Oxidoreductase</keyword>
<dbReference type="InterPro" id="IPR051911">
    <property type="entry name" value="SDR_oxidoreductase"/>
</dbReference>
<dbReference type="PRINTS" id="PR00081">
    <property type="entry name" value="GDHRDH"/>
</dbReference>
<comment type="similarity">
    <text evidence="1">Belongs to the short-chain dehydrogenases/reductases (SDR) family.</text>
</comment>
<dbReference type="SUPFAM" id="SSF51735">
    <property type="entry name" value="NAD(P)-binding Rossmann-fold domains"/>
    <property type="match status" value="1"/>
</dbReference>
<evidence type="ECO:0000313" key="5">
    <source>
        <dbReference type="Proteomes" id="UP000037696"/>
    </source>
</evidence>
<protein>
    <submittedName>
        <fullName evidence="4">Uncharacterized protein</fullName>
    </submittedName>
</protein>
<evidence type="ECO:0000256" key="3">
    <source>
        <dbReference type="SAM" id="SignalP"/>
    </source>
</evidence>
<dbReference type="GO" id="GO:0016491">
    <property type="term" value="F:oxidoreductase activity"/>
    <property type="evidence" value="ECO:0007669"/>
    <property type="project" value="UniProtKB-KW"/>
</dbReference>
<dbReference type="EMBL" id="LHQQ01000110">
    <property type="protein sequence ID" value="KOS42254.1"/>
    <property type="molecule type" value="Genomic_DNA"/>
</dbReference>
<dbReference type="Gene3D" id="3.40.50.720">
    <property type="entry name" value="NAD(P)-binding Rossmann-like Domain"/>
    <property type="match status" value="1"/>
</dbReference>
<evidence type="ECO:0000256" key="1">
    <source>
        <dbReference type="ARBA" id="ARBA00006484"/>
    </source>
</evidence>
<dbReference type="InterPro" id="IPR002347">
    <property type="entry name" value="SDR_fam"/>
</dbReference>
<reference evidence="4 5" key="1">
    <citation type="submission" date="2015-08" db="EMBL/GenBank/DDBJ databases">
        <title>Genome sequencing of Penicillium nordicum.</title>
        <authorList>
            <person name="Nguyen H.D."/>
            <person name="Seifert K.A."/>
        </authorList>
    </citation>
    <scope>NUCLEOTIDE SEQUENCE [LARGE SCALE GENOMIC DNA]</scope>
    <source>
        <strain evidence="4 5">DAOMC 185683</strain>
    </source>
</reference>
<dbReference type="PANTHER" id="PTHR43976:SF16">
    <property type="entry name" value="SHORT-CHAIN DEHYDROGENASE_REDUCTASE FAMILY PROTEIN"/>
    <property type="match status" value="1"/>
</dbReference>
<comment type="caution">
    <text evidence="4">The sequence shown here is derived from an EMBL/GenBank/DDBJ whole genome shotgun (WGS) entry which is preliminary data.</text>
</comment>
<dbReference type="PANTHER" id="PTHR43976">
    <property type="entry name" value="SHORT CHAIN DEHYDROGENASE"/>
    <property type="match status" value="1"/>
</dbReference>
<proteinExistence type="inferred from homology"/>
<feature type="chain" id="PRO_5005819495" evidence="3">
    <location>
        <begin position="30"/>
        <end position="157"/>
    </location>
</feature>
<evidence type="ECO:0000313" key="4">
    <source>
        <dbReference type="EMBL" id="KOS42254.1"/>
    </source>
</evidence>
<sequence length="157" mass="17367">MPMICNMHSLAFFFPSFCLLILRFSLVTPLLEYEACFDTLSHHSFQSPENHSLFEPYLADIPRVWLITGSSSGFGREIALAATNIGDTVVATSRDENKLKDLEQQRPGQIVLHQLDVNISDETVQAQVASILGIIGRIDVLVNNAGYILEGAIKECS</sequence>
<name>A0A0M8P6F4_9EURO</name>
<gene>
    <name evidence="4" type="ORF">ACN38_g6867</name>
</gene>
<dbReference type="Proteomes" id="UP000037696">
    <property type="component" value="Unassembled WGS sequence"/>
</dbReference>
<dbReference type="Pfam" id="PF00106">
    <property type="entry name" value="adh_short"/>
    <property type="match status" value="1"/>
</dbReference>